<dbReference type="RefSeq" id="WP_311701345.1">
    <property type="nucleotide sequence ID" value="NZ_JAVREY010000142.1"/>
</dbReference>
<proteinExistence type="predicted"/>
<comment type="caution">
    <text evidence="2">The sequence shown here is derived from an EMBL/GenBank/DDBJ whole genome shotgun (WGS) entry which is preliminary data.</text>
</comment>
<feature type="region of interest" description="Disordered" evidence="1">
    <location>
        <begin position="38"/>
        <end position="93"/>
    </location>
</feature>
<evidence type="ECO:0008006" key="4">
    <source>
        <dbReference type="Google" id="ProtNLM"/>
    </source>
</evidence>
<evidence type="ECO:0000256" key="1">
    <source>
        <dbReference type="SAM" id="MobiDB-lite"/>
    </source>
</evidence>
<feature type="compositionally biased region" description="Basic and acidic residues" evidence="1">
    <location>
        <begin position="62"/>
        <end position="73"/>
    </location>
</feature>
<sequence length="195" mass="22198">MYDDNGAPIPRRIRLTDEAEELRYLGLELQTEHDAFVSRGRSPWRGLSGHDPYDDVPDDEFGERQWEDWHDGMYDEDDPERPRRRRPSGREFDIAPPVAGEVTVTVDPVIAAAFAARQAEAQAGPTWLVDGGQVTVEGSFKIWRGACGQCAEHFEQRRPASQRRKWRTTCGDDCATVLDRAKARERMRARRSDAA</sequence>
<reference evidence="3" key="1">
    <citation type="submission" date="2023-07" db="EMBL/GenBank/DDBJ databases">
        <title>30 novel species of actinomycetes from the DSMZ collection.</title>
        <authorList>
            <person name="Nouioui I."/>
        </authorList>
    </citation>
    <scope>NUCLEOTIDE SEQUENCE [LARGE SCALE GENOMIC DNA]</scope>
    <source>
        <strain evidence="3">DSM 41699</strain>
    </source>
</reference>
<name>A0ABU2U9K8_9ACTN</name>
<dbReference type="EMBL" id="JAVREY010000142">
    <property type="protein sequence ID" value="MDT0469924.1"/>
    <property type="molecule type" value="Genomic_DNA"/>
</dbReference>
<organism evidence="2 3">
    <name type="scientific">Streptomyces gibsoniae</name>
    <dbReference type="NCBI Taxonomy" id="3075529"/>
    <lineage>
        <taxon>Bacteria</taxon>
        <taxon>Bacillati</taxon>
        <taxon>Actinomycetota</taxon>
        <taxon>Actinomycetes</taxon>
        <taxon>Kitasatosporales</taxon>
        <taxon>Streptomycetaceae</taxon>
        <taxon>Streptomyces</taxon>
    </lineage>
</organism>
<protein>
    <recommendedName>
        <fullName evidence="4">Zinc finger CGNR domain-containing protein</fullName>
    </recommendedName>
</protein>
<gene>
    <name evidence="2" type="ORF">RM764_44570</name>
</gene>
<accession>A0ABU2U9K8</accession>
<evidence type="ECO:0000313" key="2">
    <source>
        <dbReference type="EMBL" id="MDT0469924.1"/>
    </source>
</evidence>
<evidence type="ECO:0000313" key="3">
    <source>
        <dbReference type="Proteomes" id="UP001183809"/>
    </source>
</evidence>
<dbReference type="Proteomes" id="UP001183809">
    <property type="component" value="Unassembled WGS sequence"/>
</dbReference>
<keyword evidence="3" id="KW-1185">Reference proteome</keyword>